<dbReference type="EMBL" id="QZWZ01000037">
    <property type="protein sequence ID" value="RJT30109.1"/>
    <property type="molecule type" value="Genomic_DNA"/>
</dbReference>
<reference evidence="2 3" key="1">
    <citation type="submission" date="2018-09" db="EMBL/GenBank/DDBJ databases">
        <title>Mesorhizobium carmichaelinearum sp. nov. isolated from Carmichaelinea spp. root nodules in New Zealand.</title>
        <authorList>
            <person name="De Meyer S.E."/>
        </authorList>
    </citation>
    <scope>NUCLEOTIDE SEQUENCE [LARGE SCALE GENOMIC DNA]</scope>
    <source>
        <strain evidence="2 3">ICMP19557</strain>
    </source>
</reference>
<evidence type="ECO:0008006" key="4">
    <source>
        <dbReference type="Google" id="ProtNLM"/>
    </source>
</evidence>
<sequence>MTYFSRLTLPALAFALCSTTLFAGGIARAEDAMKPANAMATDAMKPATDAMKPATDAMKPADAMAPDAMSTNAMKPAIATDAMKKDCMDKAAMATDAMKKDEATKACDAMGAAN</sequence>
<feature type="chain" id="PRO_5017433828" description="Pentapeptide MXKDX repeat protein" evidence="1">
    <location>
        <begin position="24"/>
        <end position="114"/>
    </location>
</feature>
<evidence type="ECO:0000313" key="3">
    <source>
        <dbReference type="Proteomes" id="UP000272706"/>
    </source>
</evidence>
<proteinExistence type="predicted"/>
<dbReference type="AlphaFoldDB" id="A0A3A5K3Y7"/>
<accession>A0A3A5K3Y7</accession>
<dbReference type="Proteomes" id="UP000272706">
    <property type="component" value="Unassembled WGS sequence"/>
</dbReference>
<evidence type="ECO:0000313" key="2">
    <source>
        <dbReference type="EMBL" id="RJT30109.1"/>
    </source>
</evidence>
<name>A0A3A5K3Y7_9HYPH</name>
<organism evidence="2 3">
    <name type="scientific">Mesorhizobium waimense</name>
    <dbReference type="NCBI Taxonomy" id="1300307"/>
    <lineage>
        <taxon>Bacteria</taxon>
        <taxon>Pseudomonadati</taxon>
        <taxon>Pseudomonadota</taxon>
        <taxon>Alphaproteobacteria</taxon>
        <taxon>Hyphomicrobiales</taxon>
        <taxon>Phyllobacteriaceae</taxon>
        <taxon>Mesorhizobium</taxon>
    </lineage>
</organism>
<dbReference type="OrthoDB" id="8093476at2"/>
<gene>
    <name evidence="2" type="ORF">D3227_30785</name>
</gene>
<evidence type="ECO:0000256" key="1">
    <source>
        <dbReference type="SAM" id="SignalP"/>
    </source>
</evidence>
<protein>
    <recommendedName>
        <fullName evidence="4">Pentapeptide MXKDX repeat protein</fullName>
    </recommendedName>
</protein>
<comment type="caution">
    <text evidence="2">The sequence shown here is derived from an EMBL/GenBank/DDBJ whole genome shotgun (WGS) entry which is preliminary data.</text>
</comment>
<feature type="signal peptide" evidence="1">
    <location>
        <begin position="1"/>
        <end position="23"/>
    </location>
</feature>
<dbReference type="RefSeq" id="WP_120017969.1">
    <property type="nucleotide sequence ID" value="NZ_QZWZ01000037.1"/>
</dbReference>
<keyword evidence="1" id="KW-0732">Signal</keyword>
<keyword evidence="3" id="KW-1185">Reference proteome</keyword>